<dbReference type="GO" id="GO:0030246">
    <property type="term" value="F:carbohydrate binding"/>
    <property type="evidence" value="ECO:0007669"/>
    <property type="project" value="UniProtKB-KW"/>
</dbReference>
<proteinExistence type="predicted"/>
<dbReference type="EMBL" id="VIWT01000001">
    <property type="protein sequence ID" value="TWF99304.1"/>
    <property type="molecule type" value="Genomic_DNA"/>
</dbReference>
<name>A0A561UIY5_9ACTN</name>
<dbReference type="InterPro" id="IPR000772">
    <property type="entry name" value="Ricin_B_lectin"/>
</dbReference>
<dbReference type="SUPFAM" id="SSF50370">
    <property type="entry name" value="Ricin B-like lectins"/>
    <property type="match status" value="1"/>
</dbReference>
<organism evidence="3 4">
    <name type="scientific">Kitasatospora viridis</name>
    <dbReference type="NCBI Taxonomy" id="281105"/>
    <lineage>
        <taxon>Bacteria</taxon>
        <taxon>Bacillati</taxon>
        <taxon>Actinomycetota</taxon>
        <taxon>Actinomycetes</taxon>
        <taxon>Kitasatosporales</taxon>
        <taxon>Streptomycetaceae</taxon>
        <taxon>Kitasatospora</taxon>
    </lineage>
</organism>
<keyword evidence="3" id="KW-0430">Lectin</keyword>
<evidence type="ECO:0000313" key="4">
    <source>
        <dbReference type="Proteomes" id="UP000317940"/>
    </source>
</evidence>
<reference evidence="3 4" key="1">
    <citation type="submission" date="2019-06" db="EMBL/GenBank/DDBJ databases">
        <title>Sequencing the genomes of 1000 actinobacteria strains.</title>
        <authorList>
            <person name="Klenk H.-P."/>
        </authorList>
    </citation>
    <scope>NUCLEOTIDE SEQUENCE [LARGE SCALE GENOMIC DNA]</scope>
    <source>
        <strain evidence="3 4">DSM 44826</strain>
    </source>
</reference>
<keyword evidence="4" id="KW-1185">Reference proteome</keyword>
<comment type="caution">
    <text evidence="3">The sequence shown here is derived from an EMBL/GenBank/DDBJ whole genome shotgun (WGS) entry which is preliminary data.</text>
</comment>
<evidence type="ECO:0000256" key="1">
    <source>
        <dbReference type="SAM" id="SignalP"/>
    </source>
</evidence>
<dbReference type="PROSITE" id="PS50231">
    <property type="entry name" value="RICIN_B_LECTIN"/>
    <property type="match status" value="1"/>
</dbReference>
<sequence>MTLLPGRKAQQLRFLAVLFAVFGLALGLLSSPLATAPAHAANPAATTSCTDPTTCIQFQSLSNGRYLDAQNGNTTDGVYIVTNSAPGYHENWHLAVDQSDSSFNIVNNDTGKCIDIGWLPTQQNTCAGQASQKWYFQPAANGGTGYMIRHEGDNNCLDLLQGAQYDDAWTDAYSCNGTINQLWTAPPQAHDLAVAHAAAACQKNTASCTWSETSEAPAAPLPKICVSSVWFNNTSGPINQTFGVSQMTGWSDTLSSTVSEQLDIGTLLGLTAKISTTLSVTATSVWNGSSTVNNQVSVPVPSQQYGWVTLSELAKKVTGTWTFDAQGFPWTAADTVSVPLASDPSGGATVYVANTSPTFSTCS</sequence>
<evidence type="ECO:0000313" key="3">
    <source>
        <dbReference type="EMBL" id="TWF99304.1"/>
    </source>
</evidence>
<feature type="signal peptide" evidence="1">
    <location>
        <begin position="1"/>
        <end position="40"/>
    </location>
</feature>
<feature type="domain" description="Ricin B lectin" evidence="2">
    <location>
        <begin position="54"/>
        <end position="186"/>
    </location>
</feature>
<dbReference type="SMART" id="SM00458">
    <property type="entry name" value="RICIN"/>
    <property type="match status" value="1"/>
</dbReference>
<dbReference type="Pfam" id="PF14200">
    <property type="entry name" value="RicinB_lectin_2"/>
    <property type="match status" value="2"/>
</dbReference>
<gene>
    <name evidence="3" type="ORF">FHX73_113147</name>
</gene>
<dbReference type="AlphaFoldDB" id="A0A561UIY5"/>
<dbReference type="CDD" id="cd00161">
    <property type="entry name" value="beta-trefoil_Ricin-like"/>
    <property type="match status" value="1"/>
</dbReference>
<evidence type="ECO:0000259" key="2">
    <source>
        <dbReference type="SMART" id="SM00458"/>
    </source>
</evidence>
<dbReference type="RefSeq" id="WP_170304931.1">
    <property type="nucleotide sequence ID" value="NZ_BAAAMZ010000015.1"/>
</dbReference>
<dbReference type="InterPro" id="IPR035992">
    <property type="entry name" value="Ricin_B-like_lectins"/>
</dbReference>
<feature type="chain" id="PRO_5022033109" evidence="1">
    <location>
        <begin position="41"/>
        <end position="363"/>
    </location>
</feature>
<dbReference type="Gene3D" id="2.80.10.50">
    <property type="match status" value="2"/>
</dbReference>
<keyword evidence="1" id="KW-0732">Signal</keyword>
<protein>
    <submittedName>
        <fullName evidence="3">Ricin-type beta-trefoil lectin protein</fullName>
    </submittedName>
</protein>
<accession>A0A561UIY5</accession>
<dbReference type="Proteomes" id="UP000317940">
    <property type="component" value="Unassembled WGS sequence"/>
</dbReference>